<dbReference type="Proteomes" id="UP001152622">
    <property type="component" value="Chromosome 4"/>
</dbReference>
<proteinExistence type="predicted"/>
<protein>
    <submittedName>
        <fullName evidence="2">Uncharacterized protein</fullName>
    </submittedName>
</protein>
<comment type="caution">
    <text evidence="2">The sequence shown here is derived from an EMBL/GenBank/DDBJ whole genome shotgun (WGS) entry which is preliminary data.</text>
</comment>
<keyword evidence="3" id="KW-1185">Reference proteome</keyword>
<feature type="region of interest" description="Disordered" evidence="1">
    <location>
        <begin position="316"/>
        <end position="358"/>
    </location>
</feature>
<feature type="compositionally biased region" description="Basic and acidic residues" evidence="1">
    <location>
        <begin position="316"/>
        <end position="334"/>
    </location>
</feature>
<dbReference type="EMBL" id="JAINUF010000004">
    <property type="protein sequence ID" value="KAJ8363767.1"/>
    <property type="molecule type" value="Genomic_DNA"/>
</dbReference>
<reference evidence="2" key="1">
    <citation type="journal article" date="2023" name="Science">
        <title>Genome structures resolve the early diversification of teleost fishes.</title>
        <authorList>
            <person name="Parey E."/>
            <person name="Louis A."/>
            <person name="Montfort J."/>
            <person name="Bouchez O."/>
            <person name="Roques C."/>
            <person name="Iampietro C."/>
            <person name="Lluch J."/>
            <person name="Castinel A."/>
            <person name="Donnadieu C."/>
            <person name="Desvignes T."/>
            <person name="Floi Bucao C."/>
            <person name="Jouanno E."/>
            <person name="Wen M."/>
            <person name="Mejri S."/>
            <person name="Dirks R."/>
            <person name="Jansen H."/>
            <person name="Henkel C."/>
            <person name="Chen W.J."/>
            <person name="Zahm M."/>
            <person name="Cabau C."/>
            <person name="Klopp C."/>
            <person name="Thompson A.W."/>
            <person name="Robinson-Rechavi M."/>
            <person name="Braasch I."/>
            <person name="Lecointre G."/>
            <person name="Bobe J."/>
            <person name="Postlethwait J.H."/>
            <person name="Berthelot C."/>
            <person name="Roest Crollius H."/>
            <person name="Guiguen Y."/>
        </authorList>
    </citation>
    <scope>NUCLEOTIDE SEQUENCE</scope>
    <source>
        <strain evidence="2">WJC10195</strain>
    </source>
</reference>
<sequence length="358" mass="40710">MTRHDQREPLLRKCGRYRSDSFLRGLALSDERVCASNTCDRRFPCSGQRFHNRGELWNAWPASRLMWHCIAEVSAPPSGAEWHCDALIMGLAFEPSGPLAQVECPMVRHACVPLLLNWPAWGGAVSMAEPRHQSSSSLQRKKPPWLKLDIPPAQVSLDETPTFIQPVKRQGFLRSISMPVENTHLSSPPCDPRDLRRIALQRQPSITQTIKSSKRVHFERINTVPIKGQRAGRRVPRRRQSLSKIFLSTSTGRSHVPQHTQRLRCFPTPSSQRHLRHFKGPFEATSVARRRIPTQPFDEENIKGAAEPAVSLEQKACRRFGERTRDPPLRSRIDRSRRRRPVFRVGGVPTRPGNAPGV</sequence>
<organism evidence="2 3">
    <name type="scientific">Synaphobranchus kaupii</name>
    <name type="common">Kaup's arrowtooth eel</name>
    <dbReference type="NCBI Taxonomy" id="118154"/>
    <lineage>
        <taxon>Eukaryota</taxon>
        <taxon>Metazoa</taxon>
        <taxon>Chordata</taxon>
        <taxon>Craniata</taxon>
        <taxon>Vertebrata</taxon>
        <taxon>Euteleostomi</taxon>
        <taxon>Actinopterygii</taxon>
        <taxon>Neopterygii</taxon>
        <taxon>Teleostei</taxon>
        <taxon>Anguilliformes</taxon>
        <taxon>Synaphobranchidae</taxon>
        <taxon>Synaphobranchus</taxon>
    </lineage>
</organism>
<evidence type="ECO:0000256" key="1">
    <source>
        <dbReference type="SAM" id="MobiDB-lite"/>
    </source>
</evidence>
<name>A0A9Q1J0R0_SYNKA</name>
<accession>A0A9Q1J0R0</accession>
<dbReference type="AlphaFoldDB" id="A0A9Q1J0R0"/>
<evidence type="ECO:0000313" key="2">
    <source>
        <dbReference type="EMBL" id="KAJ8363767.1"/>
    </source>
</evidence>
<evidence type="ECO:0000313" key="3">
    <source>
        <dbReference type="Proteomes" id="UP001152622"/>
    </source>
</evidence>
<gene>
    <name evidence="2" type="ORF">SKAU_G00125980</name>
</gene>
<feature type="compositionally biased region" description="Low complexity" evidence="1">
    <location>
        <begin position="343"/>
        <end position="358"/>
    </location>
</feature>
<dbReference type="OrthoDB" id="2146116at2759"/>